<evidence type="ECO:0000313" key="1">
    <source>
        <dbReference type="EMBL" id="MBC2115701.1"/>
    </source>
</evidence>
<dbReference type="EMBL" id="JAARXI010000002">
    <property type="protein sequence ID" value="MBC2115701.1"/>
    <property type="molecule type" value="Genomic_DNA"/>
</dbReference>
<accession>A0A7X1CXX9</accession>
<evidence type="ECO:0000313" key="2">
    <source>
        <dbReference type="Proteomes" id="UP000529446"/>
    </source>
</evidence>
<dbReference type="Proteomes" id="UP000529446">
    <property type="component" value="Unassembled WGS sequence"/>
</dbReference>
<reference evidence="1 2" key="1">
    <citation type="submission" date="2020-03" db="EMBL/GenBank/DDBJ databases">
        <title>Soil Listeria distribution.</title>
        <authorList>
            <person name="Liao J."/>
            <person name="Wiedmann M."/>
        </authorList>
    </citation>
    <scope>NUCLEOTIDE SEQUENCE [LARGE SCALE GENOMIC DNA]</scope>
    <source>
        <strain evidence="1 2">FSL L7-0360</strain>
    </source>
</reference>
<comment type="caution">
    <text evidence="1">The sequence shown here is derived from an EMBL/GenBank/DDBJ whole genome shotgun (WGS) entry which is preliminary data.</text>
</comment>
<gene>
    <name evidence="1" type="ORF">HCB06_03630</name>
</gene>
<name>A0A7X1CXX9_9LIST</name>
<proteinExistence type="predicted"/>
<organism evidence="1 2">
    <name type="scientific">Listeria booriae</name>
    <dbReference type="NCBI Taxonomy" id="1552123"/>
    <lineage>
        <taxon>Bacteria</taxon>
        <taxon>Bacillati</taxon>
        <taxon>Bacillota</taxon>
        <taxon>Bacilli</taxon>
        <taxon>Bacillales</taxon>
        <taxon>Listeriaceae</taxon>
        <taxon>Listeria</taxon>
    </lineage>
</organism>
<dbReference type="AlphaFoldDB" id="A0A7X1CXX9"/>
<protein>
    <submittedName>
        <fullName evidence="1">Uncharacterized protein</fullName>
    </submittedName>
</protein>
<sequence length="88" mass="10490">MMQQKNVEEIDFATDSILENSFDEAVSWEGSELFYFITLALEGEWEEISEETLEFISTLEGQEYLLSELTRKFVERYEEGEEREHDNH</sequence>